<dbReference type="EMBL" id="LSZQ01000011">
    <property type="protein sequence ID" value="KXU37923.1"/>
    <property type="molecule type" value="Genomic_DNA"/>
</dbReference>
<keyword evidence="1" id="KW-0732">Signal</keyword>
<dbReference type="RefSeq" id="WP_068628476.1">
    <property type="nucleotide sequence ID" value="NZ_LSZQ01000011.1"/>
</dbReference>
<feature type="chain" id="PRO_5007489501" evidence="1">
    <location>
        <begin position="26"/>
        <end position="181"/>
    </location>
</feature>
<name>A0A139STL3_9BACT</name>
<organism evidence="2 3">
    <name type="scientific">Cephaloticoccus primus</name>
    <dbReference type="NCBI Taxonomy" id="1548207"/>
    <lineage>
        <taxon>Bacteria</taxon>
        <taxon>Pseudomonadati</taxon>
        <taxon>Verrucomicrobiota</taxon>
        <taxon>Opitutia</taxon>
        <taxon>Opitutales</taxon>
        <taxon>Opitutaceae</taxon>
        <taxon>Cephaloticoccus</taxon>
    </lineage>
</organism>
<accession>A0A139STL3</accession>
<sequence length="181" mass="19992">MRTATALLFLATLALPTLSLRPCAAATDPTTGADATATERAALELVRIWPGWRSADSFLRLSEYFGGGENRSGQTILRSQPSERGGFYFLTRIKNPGAEWADVRFELQVIRPDSPHAKTYTFAATLTAGSHAYNLGLTGSDWTGWDGKSPEDTQPVAWRLRLLDAQGRELLSKSSFLWRTR</sequence>
<feature type="signal peptide" evidence="1">
    <location>
        <begin position="1"/>
        <end position="25"/>
    </location>
</feature>
<dbReference type="Proteomes" id="UP000070058">
    <property type="component" value="Unassembled WGS sequence"/>
</dbReference>
<comment type="caution">
    <text evidence="2">The sequence shown here is derived from an EMBL/GenBank/DDBJ whole genome shotgun (WGS) entry which is preliminary data.</text>
</comment>
<evidence type="ECO:0000313" key="2">
    <source>
        <dbReference type="EMBL" id="KXU37923.1"/>
    </source>
</evidence>
<keyword evidence="3" id="KW-1185">Reference proteome</keyword>
<protein>
    <submittedName>
        <fullName evidence="2">Uncharacterized protein</fullName>
    </submittedName>
</protein>
<proteinExistence type="predicted"/>
<evidence type="ECO:0000313" key="3">
    <source>
        <dbReference type="Proteomes" id="UP000070058"/>
    </source>
</evidence>
<reference evidence="3" key="1">
    <citation type="submission" date="2016-02" db="EMBL/GenBank/DDBJ databases">
        <authorList>
            <person name="Sanders J.G."/>
            <person name="Lin J.Y."/>
            <person name="Wertz J.T."/>
            <person name="Russell J.A."/>
            <person name="Moreau C.S."/>
            <person name="Powell S."/>
        </authorList>
    </citation>
    <scope>NUCLEOTIDE SEQUENCE [LARGE SCALE GENOMIC DNA]</scope>
    <source>
        <strain evidence="3">CAG34</strain>
    </source>
</reference>
<dbReference type="OrthoDB" id="195291at2"/>
<dbReference type="AlphaFoldDB" id="A0A139STL3"/>
<gene>
    <name evidence="2" type="ORF">AXK11_01900</name>
</gene>
<evidence type="ECO:0000256" key="1">
    <source>
        <dbReference type="SAM" id="SignalP"/>
    </source>
</evidence>